<gene>
    <name evidence="5" type="primary">nimR_5</name>
    <name evidence="5" type="ORF">AVE30378_04357</name>
</gene>
<sequence>MTKRVQSIPARHYFAEHTHEWNQVVYAISGVLTVVADGRSFVISPEHAAWLSPGTVHRVGSFLGAEFRSLWLADAPGGPLCERSATVFGMSPFLKALILEASALDAATDSDGYFGRIYQLILDQLLRARPVSSALSWPQSATLSELCEALYNDPADPRGPKEWGVEFGMLGRTLARKFLADMGVTMRSWRRQLRLFRAIEFLENGMDVTRTAMELGYNSTSAFIYAFRSDMKLSPLAYMRKRSMPTI</sequence>
<dbReference type="Gene3D" id="2.60.120.10">
    <property type="entry name" value="Jelly Rolls"/>
    <property type="match status" value="1"/>
</dbReference>
<feature type="domain" description="HTH araC/xylS-type" evidence="4">
    <location>
        <begin position="144"/>
        <end position="241"/>
    </location>
</feature>
<reference evidence="5 6" key="1">
    <citation type="submission" date="2018-07" db="EMBL/GenBank/DDBJ databases">
        <authorList>
            <person name="Peeters C."/>
        </authorList>
    </citation>
    <scope>NUCLEOTIDE SEQUENCE [LARGE SCALE GENOMIC DNA]</scope>
    <source>
        <strain evidence="5 6">LMG 30378</strain>
    </source>
</reference>
<dbReference type="Pfam" id="PF12833">
    <property type="entry name" value="HTH_18"/>
    <property type="match status" value="1"/>
</dbReference>
<evidence type="ECO:0000256" key="2">
    <source>
        <dbReference type="ARBA" id="ARBA00023125"/>
    </source>
</evidence>
<keyword evidence="3" id="KW-0804">Transcription</keyword>
<dbReference type="AlphaFoldDB" id="A0A446CSV0"/>
<organism evidence="5 6">
    <name type="scientific">Achromobacter veterisilvae</name>
    <dbReference type="NCBI Taxonomy" id="2069367"/>
    <lineage>
        <taxon>Bacteria</taxon>
        <taxon>Pseudomonadati</taxon>
        <taxon>Pseudomonadota</taxon>
        <taxon>Betaproteobacteria</taxon>
        <taxon>Burkholderiales</taxon>
        <taxon>Alcaligenaceae</taxon>
        <taxon>Achromobacter</taxon>
    </lineage>
</organism>
<evidence type="ECO:0000256" key="3">
    <source>
        <dbReference type="ARBA" id="ARBA00023163"/>
    </source>
</evidence>
<dbReference type="PANTHER" id="PTHR11019">
    <property type="entry name" value="HTH-TYPE TRANSCRIPTIONAL REGULATOR NIMR"/>
    <property type="match status" value="1"/>
</dbReference>
<accession>A0A446CSV0</accession>
<dbReference type="InterPro" id="IPR014710">
    <property type="entry name" value="RmlC-like_jellyroll"/>
</dbReference>
<dbReference type="InterPro" id="IPR011051">
    <property type="entry name" value="RmlC_Cupin_sf"/>
</dbReference>
<proteinExistence type="predicted"/>
<evidence type="ECO:0000256" key="1">
    <source>
        <dbReference type="ARBA" id="ARBA00023015"/>
    </source>
</evidence>
<dbReference type="Proteomes" id="UP000289465">
    <property type="component" value="Unassembled WGS sequence"/>
</dbReference>
<dbReference type="InterPro" id="IPR009057">
    <property type="entry name" value="Homeodomain-like_sf"/>
</dbReference>
<evidence type="ECO:0000313" key="6">
    <source>
        <dbReference type="Proteomes" id="UP000289465"/>
    </source>
</evidence>
<dbReference type="InterPro" id="IPR018060">
    <property type="entry name" value="HTH_AraC"/>
</dbReference>
<keyword evidence="1" id="KW-0805">Transcription regulation</keyword>
<name>A0A446CSV0_9BURK</name>
<dbReference type="GO" id="GO:0043565">
    <property type="term" value="F:sequence-specific DNA binding"/>
    <property type="evidence" value="ECO:0007669"/>
    <property type="project" value="InterPro"/>
</dbReference>
<dbReference type="GO" id="GO:0003700">
    <property type="term" value="F:DNA-binding transcription factor activity"/>
    <property type="evidence" value="ECO:0007669"/>
    <property type="project" value="InterPro"/>
</dbReference>
<keyword evidence="2" id="KW-0238">DNA-binding</keyword>
<protein>
    <submittedName>
        <fullName evidence="5">HTH-type transcriptional regulator NimR</fullName>
    </submittedName>
</protein>
<dbReference type="SUPFAM" id="SSF51182">
    <property type="entry name" value="RmlC-like cupins"/>
    <property type="match status" value="1"/>
</dbReference>
<dbReference type="Pfam" id="PF02311">
    <property type="entry name" value="AraC_binding"/>
    <property type="match status" value="1"/>
</dbReference>
<dbReference type="EMBL" id="UFQC01000026">
    <property type="protein sequence ID" value="SSW70944.1"/>
    <property type="molecule type" value="Genomic_DNA"/>
</dbReference>
<dbReference type="InterPro" id="IPR018062">
    <property type="entry name" value="HTH_AraC-typ_CS"/>
</dbReference>
<dbReference type="InterPro" id="IPR003313">
    <property type="entry name" value="AraC-bd"/>
</dbReference>
<dbReference type="Gene3D" id="1.10.10.60">
    <property type="entry name" value="Homeodomain-like"/>
    <property type="match status" value="1"/>
</dbReference>
<dbReference type="CDD" id="cd06124">
    <property type="entry name" value="cupin_NimR-like_N"/>
    <property type="match status" value="1"/>
</dbReference>
<evidence type="ECO:0000259" key="4">
    <source>
        <dbReference type="PROSITE" id="PS01124"/>
    </source>
</evidence>
<dbReference type="SUPFAM" id="SSF46689">
    <property type="entry name" value="Homeodomain-like"/>
    <property type="match status" value="1"/>
</dbReference>
<evidence type="ECO:0000313" key="5">
    <source>
        <dbReference type="EMBL" id="SSW70944.1"/>
    </source>
</evidence>
<dbReference type="PANTHER" id="PTHR11019:SF199">
    <property type="entry name" value="HTH-TYPE TRANSCRIPTIONAL REGULATOR NIMR"/>
    <property type="match status" value="1"/>
</dbReference>
<dbReference type="SMART" id="SM00342">
    <property type="entry name" value="HTH_ARAC"/>
    <property type="match status" value="1"/>
</dbReference>
<dbReference type="PROSITE" id="PS00041">
    <property type="entry name" value="HTH_ARAC_FAMILY_1"/>
    <property type="match status" value="1"/>
</dbReference>
<dbReference type="PROSITE" id="PS01124">
    <property type="entry name" value="HTH_ARAC_FAMILY_2"/>
    <property type="match status" value="1"/>
</dbReference>